<dbReference type="EMBL" id="JBBXMP010000421">
    <property type="protein sequence ID" value="KAL0057848.1"/>
    <property type="molecule type" value="Genomic_DNA"/>
</dbReference>
<organism evidence="2 3">
    <name type="scientific">Marasmius tenuissimus</name>
    <dbReference type="NCBI Taxonomy" id="585030"/>
    <lineage>
        <taxon>Eukaryota</taxon>
        <taxon>Fungi</taxon>
        <taxon>Dikarya</taxon>
        <taxon>Basidiomycota</taxon>
        <taxon>Agaricomycotina</taxon>
        <taxon>Agaricomycetes</taxon>
        <taxon>Agaricomycetidae</taxon>
        <taxon>Agaricales</taxon>
        <taxon>Marasmiineae</taxon>
        <taxon>Marasmiaceae</taxon>
        <taxon>Marasmius</taxon>
    </lineage>
</organism>
<feature type="compositionally biased region" description="Basic and acidic residues" evidence="1">
    <location>
        <begin position="26"/>
        <end position="76"/>
    </location>
</feature>
<evidence type="ECO:0000313" key="3">
    <source>
        <dbReference type="Proteomes" id="UP001437256"/>
    </source>
</evidence>
<keyword evidence="3" id="KW-1185">Reference proteome</keyword>
<evidence type="ECO:0000256" key="1">
    <source>
        <dbReference type="SAM" id="MobiDB-lite"/>
    </source>
</evidence>
<reference evidence="2 3" key="1">
    <citation type="submission" date="2024-05" db="EMBL/GenBank/DDBJ databases">
        <title>A draft genome resource for the thread blight pathogen Marasmius tenuissimus strain MS-2.</title>
        <authorList>
            <person name="Yulfo-Soto G.E."/>
            <person name="Baruah I.K."/>
            <person name="Amoako-Attah I."/>
            <person name="Bukari Y."/>
            <person name="Meinhardt L.W."/>
            <person name="Bailey B.A."/>
            <person name="Cohen S.P."/>
        </authorList>
    </citation>
    <scope>NUCLEOTIDE SEQUENCE [LARGE SCALE GENOMIC DNA]</scope>
    <source>
        <strain evidence="2 3">MS-2</strain>
    </source>
</reference>
<protein>
    <submittedName>
        <fullName evidence="2">Uncharacterized protein</fullName>
    </submittedName>
</protein>
<gene>
    <name evidence="2" type="ORF">AAF712_015498</name>
</gene>
<feature type="region of interest" description="Disordered" evidence="1">
    <location>
        <begin position="1"/>
        <end position="76"/>
    </location>
</feature>
<comment type="caution">
    <text evidence="2">The sequence shown here is derived from an EMBL/GenBank/DDBJ whole genome shotgun (WGS) entry which is preliminary data.</text>
</comment>
<name>A0ABR2Z966_9AGAR</name>
<accession>A0ABR2Z966</accession>
<evidence type="ECO:0000313" key="2">
    <source>
        <dbReference type="EMBL" id="KAL0057848.1"/>
    </source>
</evidence>
<dbReference type="Proteomes" id="UP001437256">
    <property type="component" value="Unassembled WGS sequence"/>
</dbReference>
<proteinExistence type="predicted"/>
<sequence length="213" mass="25520">MARPKKYRTQQERRAANSAKLITLGRNREGLKARRQEKAMMAKAQRTDKLKEERAKEQREERRKREKEAQSQERLRAKAAEERLQTIAHEALRDAEVVLQDYNEYVGDRREYVDTLYRDYITPGCDDAPKAPEFFTQSIRPLEIMDTELRQLMNRVYQRCRVVNEWSRIKEIQYEVRQTVLWVNDMECSAMLGLSELIRAYERKELDFMRGLL</sequence>